<dbReference type="SUPFAM" id="SSF48403">
    <property type="entry name" value="Ankyrin repeat"/>
    <property type="match status" value="1"/>
</dbReference>
<dbReference type="Gene3D" id="1.25.40.20">
    <property type="entry name" value="Ankyrin repeat-containing domain"/>
    <property type="match status" value="1"/>
</dbReference>
<dbReference type="PANTHER" id="PTHR24118:SF99">
    <property type="entry name" value="POTE ANKYRIN DOMAIN FAMILY MEMBER 3C-RELATED"/>
    <property type="match status" value="1"/>
</dbReference>
<dbReference type="PROSITE" id="PS50297">
    <property type="entry name" value="ANK_REP_REGION"/>
    <property type="match status" value="1"/>
</dbReference>
<keyword evidence="1" id="KW-0040">ANK repeat</keyword>
<sequence length="513" mass="59841">MQNLYDLHGLSFGGEAKNVYIQISDCSHCITMSDDQRAAFSVNDKDFSNELKSIRELVNWEVEKERLTFFDRMHFLIRNWKGQLPNLRDIFRTEEIDWLLTEYQKNKENHYDYGYSFVQFVHATGYKDEPVLDEDGKPILRRSTTLHYAAKNRRLRMSIDTQKFFQIYDRFDVNYADESGLSHFHVACRFGCDGAVKKFLEAGQDPNCIWQETGDSPLHLALAVGQWYDMSEVLLRHGADPNLANKDGSTPLHVICRMNEFDETEELVDLFFKLIDEIQQTVQIDARDNLGLTPLQWAVASLLPATVDALLDRGADLSSFVFPTESYFGKIFDPEYNYRADFTVGSTYDALDVVDRLEKRGYEINRSDAITIMKLFAKYGVFVKPTNLDTSWCDDEKYTVKVKETMKNFNFSLYLLQLRPKEVGKLITKTNCFDVINNYYWNYHWRISDWPTEACAAHLAEIIFRRFYQRWALDSLLELTHYQLPILCCEMIIEQLMNTDFYHICLAAAGQNS</sequence>
<dbReference type="PROSITE" id="PS50088">
    <property type="entry name" value="ANK_REPEAT"/>
    <property type="match status" value="1"/>
</dbReference>
<dbReference type="EMBL" id="CADCXV010001116">
    <property type="protein sequence ID" value="CAB0041465.1"/>
    <property type="molecule type" value="Genomic_DNA"/>
</dbReference>
<dbReference type="InterPro" id="IPR002110">
    <property type="entry name" value="Ankyrin_rpt"/>
</dbReference>
<gene>
    <name evidence="2" type="ORF">TBRA_LOCUS13133</name>
</gene>
<proteinExistence type="predicted"/>
<protein>
    <submittedName>
        <fullName evidence="2">Uncharacterized protein</fullName>
    </submittedName>
</protein>
<dbReference type="AlphaFoldDB" id="A0A6H5IVN2"/>
<accession>A0A6H5IVN2</accession>
<organism evidence="2 3">
    <name type="scientific">Trichogramma brassicae</name>
    <dbReference type="NCBI Taxonomy" id="86971"/>
    <lineage>
        <taxon>Eukaryota</taxon>
        <taxon>Metazoa</taxon>
        <taxon>Ecdysozoa</taxon>
        <taxon>Arthropoda</taxon>
        <taxon>Hexapoda</taxon>
        <taxon>Insecta</taxon>
        <taxon>Pterygota</taxon>
        <taxon>Neoptera</taxon>
        <taxon>Endopterygota</taxon>
        <taxon>Hymenoptera</taxon>
        <taxon>Apocrita</taxon>
        <taxon>Proctotrupomorpha</taxon>
        <taxon>Chalcidoidea</taxon>
        <taxon>Trichogrammatidae</taxon>
        <taxon>Trichogramma</taxon>
    </lineage>
</organism>
<feature type="repeat" description="ANK" evidence="1">
    <location>
        <begin position="213"/>
        <end position="246"/>
    </location>
</feature>
<dbReference type="InterPro" id="IPR036770">
    <property type="entry name" value="Ankyrin_rpt-contain_sf"/>
</dbReference>
<dbReference type="Pfam" id="PF12796">
    <property type="entry name" value="Ank_2"/>
    <property type="match status" value="1"/>
</dbReference>
<dbReference type="PANTHER" id="PTHR24118">
    <property type="entry name" value="POTE ANKYRIN DOMAIN"/>
    <property type="match status" value="1"/>
</dbReference>
<evidence type="ECO:0000313" key="2">
    <source>
        <dbReference type="EMBL" id="CAB0041465.1"/>
    </source>
</evidence>
<dbReference type="SMART" id="SM00248">
    <property type="entry name" value="ANK"/>
    <property type="match status" value="5"/>
</dbReference>
<name>A0A6H5IVN2_9HYME</name>
<reference evidence="2 3" key="1">
    <citation type="submission" date="2020-02" db="EMBL/GenBank/DDBJ databases">
        <authorList>
            <person name="Ferguson B K."/>
        </authorList>
    </citation>
    <scope>NUCLEOTIDE SEQUENCE [LARGE SCALE GENOMIC DNA]</scope>
</reference>
<keyword evidence="3" id="KW-1185">Reference proteome</keyword>
<dbReference type="OrthoDB" id="194358at2759"/>
<dbReference type="Proteomes" id="UP000479190">
    <property type="component" value="Unassembled WGS sequence"/>
</dbReference>
<evidence type="ECO:0000256" key="1">
    <source>
        <dbReference type="PROSITE-ProRule" id="PRU00023"/>
    </source>
</evidence>
<evidence type="ECO:0000313" key="3">
    <source>
        <dbReference type="Proteomes" id="UP000479190"/>
    </source>
</evidence>